<comment type="caution">
    <text evidence="2">The sequence shown here is derived from an EMBL/GenBank/DDBJ whole genome shotgun (WGS) entry which is preliminary data.</text>
</comment>
<accession>A0AAW8MI66</accession>
<dbReference type="EMBL" id="JAVDVC010000016">
    <property type="protein sequence ID" value="MDR6961555.1"/>
    <property type="molecule type" value="Genomic_DNA"/>
</dbReference>
<sequence length="1539" mass="173975">MTQPFRTTPKATTEASLRDAVLNQLLAGPTSPEVASVLLRNALKQLYPALDLDPHNTVVAEPSWELVDGEIVELPTRYETLSSMVAERVGESESTLLIEGLHYLTQLPLTTPELHLPVRIGQIGNLINELVPTMLVASQEQQLAYWNASLGTSGPRWHELSRTLRKIWNVRQVKGWTATECAMARLLFLYPNPQDRMEHDRFDTHAYLIDIDEVDGDKVTRVNENSIVVLIGKIEGDEVILTYSLRNGYQKFDSQHALGQSLPDHLGTGVRNKIQWRLYEPSGNIFDYKACGLIAMQVQIIGSPGFLQRFIPNESQSSSTEEAQSDEELAADWFQKKIPVWLQAAPVSDQMLFSQHMKNLSALSSSHAGKSYLDDIPSIKDYTLSALKKQMQSEHSDAATLDLEKIEIQIRSLVAWGTFIVPGKFETTRFSLVELALQNLIALPLGDKTVRSIDGQTLPEWMTVDYIEKVITKIDIGQVYPDLIKSKLLDDPTESARRESLYTSQLRIQLPLLALESKIRGQGDIDERGYRYVAALMEPEEVDRKVEGQPIVLRQLAFISQQPQGDSEDVVTNMFVIGPQTPDAGPCLLYRPLLEPQLCQYPSFANLLYAIRQTPSLRQSVLAWLPDGVRENYSRYVFSGPLPSPWTIIEYATDPFTAWFNSAPVKVSEKTLGANFLPRLFKANADALVKLADRQSVSNSESRWQTFKQAGWLIFNLALPYLGSAVGTAAWFWQILDDVEKLTQNDPTSDSQARWEAFVDLLLNMAMAITAHAIAHAREGKRSRRSSAPEVVLEPQVLKKPQFTIEKLAPFMSTDLSPEHYDVIHSSGALISKSGQGVKLLETFRVDAPKTLQPTRATGALKGLYEQGDDWYAKMAETWFKVTVEGEQVSIVDAKAPARLGPSLMRDTHGKWHVDTRLRLRGSGSKGVRQKVTAEATRLSIQLLAELNRIEKTKPKNQKLLTMDAKEMDEATGSAKETRRNVYLSTLKTQRESYDEALRILTEWPVFQARPDAPQARLGYLNAQINFTFEEMDVLQERFTPALRKALDMTTTAVEVVEQEHVDAADTMLRVGDDMIERLDYMETRFNRLKKLGREGFEFLRQHRGKMPAYKSDAIRLIQLDMYRHLCLSLESIHTVPEGWADINQVVDNITVAFQSLHDAIEERSMIRLDEQIDAFGSLTEQFSAIEEHLEYVGNEYKDIVRPGELNRLSKQIGNLKKRALHHLAQTLDERSNRRSMGAPYQARPRPRKKFIRARFWGLVSGEPRLSKMREETDWVDVKNPFSDKIIATFHRKETGEWVPHVNADTPQASMAQIVPPLKTSVTKGKALIEGLTAFKTQIAQFMDRPDRSPTGIGVILNAHASRMEKVGIAITKALDSASNETVGVSAAEQRAAESMRSELKKAAKALYDEGFEVVLDVIKQRPPTMSSVIWLKSRNQISISKQKNRQRSKGPLRGYYDRYEIKDLKANKTLWFADFHYSTDWVPAHAFLSARLKTPEQILQGESADSTLDFNQHQLINHYRSEIAVDQAKEVFFPKRLS</sequence>
<dbReference type="Proteomes" id="UP001252613">
    <property type="component" value="Unassembled WGS sequence"/>
</dbReference>
<evidence type="ECO:0000313" key="2">
    <source>
        <dbReference type="EMBL" id="MDR6961555.1"/>
    </source>
</evidence>
<dbReference type="InterPro" id="IPR046673">
    <property type="entry name" value="ToxA_N"/>
</dbReference>
<name>A0AAW8MI66_9PSED</name>
<reference evidence="2" key="1">
    <citation type="submission" date="2023-07" db="EMBL/GenBank/DDBJ databases">
        <title>Sorghum-associated microbial communities from plants grown in Nebraska, USA.</title>
        <authorList>
            <person name="Schachtman D."/>
        </authorList>
    </citation>
    <scope>NUCLEOTIDE SEQUENCE</scope>
    <source>
        <strain evidence="2">3432</strain>
    </source>
</reference>
<proteinExistence type="predicted"/>
<protein>
    <recommendedName>
        <fullName evidence="1">Dermonecrotic toxin N-terminal domain-containing protein</fullName>
    </recommendedName>
</protein>
<gene>
    <name evidence="2" type="ORF">J2W43_005569</name>
</gene>
<organism evidence="2 3">
    <name type="scientific">Pseudomonas brassicacearum</name>
    <dbReference type="NCBI Taxonomy" id="930166"/>
    <lineage>
        <taxon>Bacteria</taxon>
        <taxon>Pseudomonadati</taxon>
        <taxon>Pseudomonadota</taxon>
        <taxon>Gammaproteobacteria</taxon>
        <taxon>Pseudomonadales</taxon>
        <taxon>Pseudomonadaceae</taxon>
        <taxon>Pseudomonas</taxon>
    </lineage>
</organism>
<evidence type="ECO:0000313" key="3">
    <source>
        <dbReference type="Proteomes" id="UP001252613"/>
    </source>
</evidence>
<dbReference type="RefSeq" id="WP_310367961.1">
    <property type="nucleotide sequence ID" value="NZ_JAVDVC010000016.1"/>
</dbReference>
<evidence type="ECO:0000259" key="1">
    <source>
        <dbReference type="Pfam" id="PF20178"/>
    </source>
</evidence>
<dbReference type="Pfam" id="PF20178">
    <property type="entry name" value="ToxA_N"/>
    <property type="match status" value="1"/>
</dbReference>
<feature type="domain" description="Dermonecrotic toxin N-terminal" evidence="1">
    <location>
        <begin position="373"/>
        <end position="623"/>
    </location>
</feature>